<evidence type="ECO:0000259" key="1">
    <source>
        <dbReference type="Pfam" id="PF12697"/>
    </source>
</evidence>
<dbReference type="AlphaFoldDB" id="A0A6J4H081"/>
<dbReference type="Pfam" id="PF12697">
    <property type="entry name" value="Abhydrolase_6"/>
    <property type="match status" value="1"/>
</dbReference>
<protein>
    <recommendedName>
        <fullName evidence="1">AB hydrolase-1 domain-containing protein</fullName>
    </recommendedName>
</protein>
<evidence type="ECO:0000313" key="2">
    <source>
        <dbReference type="EMBL" id="CAA9209464.1"/>
    </source>
</evidence>
<reference evidence="2" key="1">
    <citation type="submission" date="2020-02" db="EMBL/GenBank/DDBJ databases">
        <authorList>
            <person name="Meier V. D."/>
        </authorList>
    </citation>
    <scope>NUCLEOTIDE SEQUENCE</scope>
    <source>
        <strain evidence="2">AVDCRST_MAG50</strain>
    </source>
</reference>
<dbReference type="GO" id="GO:0003824">
    <property type="term" value="F:catalytic activity"/>
    <property type="evidence" value="ECO:0007669"/>
    <property type="project" value="UniProtKB-ARBA"/>
</dbReference>
<feature type="domain" description="AB hydrolase-1" evidence="1">
    <location>
        <begin position="13"/>
        <end position="166"/>
    </location>
</feature>
<organism evidence="2">
    <name type="scientific">uncultured Acidimicrobiales bacterium</name>
    <dbReference type="NCBI Taxonomy" id="310071"/>
    <lineage>
        <taxon>Bacteria</taxon>
        <taxon>Bacillati</taxon>
        <taxon>Actinomycetota</taxon>
        <taxon>Acidimicrobiia</taxon>
        <taxon>Acidimicrobiales</taxon>
        <taxon>environmental samples</taxon>
    </lineage>
</organism>
<dbReference type="InterPro" id="IPR029058">
    <property type="entry name" value="AB_hydrolase_fold"/>
</dbReference>
<accession>A0A6J4H081</accession>
<sequence>MTSVTPPSTPPDVLVLHGPGAPEGAGPWRGAFAAAGWPGRVLAPDLPGHGTEPAPLGGSYEQGDAVLFAVRLLAERDSPGVPPVVVGEAGNGWAATVLALAGRATALVLVDGLGGPWRTPIEVLGRGRDLLRAIADDEAAVASAPSSGLDPRLRHGLPSHGSRFLAEQSAAELSVPVLLVESSKSGLSQSDLAALIPSFSSPVTTVVLPAPSPAEVVSAMVGWTGRFPVPMSTSP</sequence>
<dbReference type="SUPFAM" id="SSF53474">
    <property type="entry name" value="alpha/beta-Hydrolases"/>
    <property type="match status" value="1"/>
</dbReference>
<dbReference type="EMBL" id="CADCTF010000001">
    <property type="protein sequence ID" value="CAA9209464.1"/>
    <property type="molecule type" value="Genomic_DNA"/>
</dbReference>
<proteinExistence type="predicted"/>
<dbReference type="Gene3D" id="3.40.50.1820">
    <property type="entry name" value="alpha/beta hydrolase"/>
    <property type="match status" value="1"/>
</dbReference>
<name>A0A6J4H081_9ACTN</name>
<dbReference type="InterPro" id="IPR000073">
    <property type="entry name" value="AB_hydrolase_1"/>
</dbReference>
<gene>
    <name evidence="2" type="ORF">AVDCRST_MAG50-927</name>
</gene>